<feature type="chain" id="PRO_5022024614" description="LPXTG-motif cell wall-anchored protein" evidence="1">
    <location>
        <begin position="33"/>
        <end position="172"/>
    </location>
</feature>
<organism evidence="2 3">
    <name type="scientific">Kitasatospora atroaurantiaca</name>
    <dbReference type="NCBI Taxonomy" id="285545"/>
    <lineage>
        <taxon>Bacteria</taxon>
        <taxon>Bacillati</taxon>
        <taxon>Actinomycetota</taxon>
        <taxon>Actinomycetes</taxon>
        <taxon>Kitasatosporales</taxon>
        <taxon>Streptomycetaceae</taxon>
        <taxon>Kitasatospora</taxon>
    </lineage>
</organism>
<evidence type="ECO:0000256" key="1">
    <source>
        <dbReference type="SAM" id="SignalP"/>
    </source>
</evidence>
<evidence type="ECO:0008006" key="4">
    <source>
        <dbReference type="Google" id="ProtNLM"/>
    </source>
</evidence>
<accession>A0A561ES75</accession>
<dbReference type="AlphaFoldDB" id="A0A561ES75"/>
<keyword evidence="3" id="KW-1185">Reference proteome</keyword>
<protein>
    <recommendedName>
        <fullName evidence="4">LPXTG-motif cell wall-anchored protein</fullName>
    </recommendedName>
</protein>
<evidence type="ECO:0000313" key="3">
    <source>
        <dbReference type="Proteomes" id="UP000318416"/>
    </source>
</evidence>
<keyword evidence="1" id="KW-0732">Signal</keyword>
<dbReference type="Proteomes" id="UP000318416">
    <property type="component" value="Unassembled WGS sequence"/>
</dbReference>
<dbReference type="EMBL" id="VIVR01000001">
    <property type="protein sequence ID" value="TWE18465.1"/>
    <property type="molecule type" value="Genomic_DNA"/>
</dbReference>
<gene>
    <name evidence="2" type="ORF">FB465_3541</name>
</gene>
<sequence length="172" mass="16710">MSALTRERLCGGTALAIGALAVTAMVSGPAYADGMTATPIQGRTEGGSIILNDGDIVACAGVGDLRVVDTKGTEHLTDGAGATFTTPAGTKVVTVRHGTVQVTVKGASAEITCGTEGFPTTSARVPKGPSLAGTGGAVSGVDTARTVGGGALVLVGGAAGAFVLRRRANSKA</sequence>
<name>A0A561ES75_9ACTN</name>
<proteinExistence type="predicted"/>
<evidence type="ECO:0000313" key="2">
    <source>
        <dbReference type="EMBL" id="TWE18465.1"/>
    </source>
</evidence>
<reference evidence="2 3" key="1">
    <citation type="submission" date="2019-06" db="EMBL/GenBank/DDBJ databases">
        <title>Sequencing the genomes of 1000 actinobacteria strains.</title>
        <authorList>
            <person name="Klenk H.-P."/>
        </authorList>
    </citation>
    <scope>NUCLEOTIDE SEQUENCE [LARGE SCALE GENOMIC DNA]</scope>
    <source>
        <strain evidence="2 3">DSM 41649</strain>
    </source>
</reference>
<comment type="caution">
    <text evidence="2">The sequence shown here is derived from an EMBL/GenBank/DDBJ whole genome shotgun (WGS) entry which is preliminary data.</text>
</comment>
<feature type="signal peptide" evidence="1">
    <location>
        <begin position="1"/>
        <end position="32"/>
    </location>
</feature>